<feature type="transmembrane region" description="Helical" evidence="8">
    <location>
        <begin position="226"/>
        <end position="248"/>
    </location>
</feature>
<protein>
    <recommendedName>
        <fullName evidence="8">Probable membrane transporter protein</fullName>
    </recommendedName>
</protein>
<sequence>MDAIGLSGLQLGLLVAVAIVAGIVRGYSGFGFSAIVIAGGTLVIPPATLVPALFMLEIVASIHMLPSVRKDIDYPNFWPMLAGCAVGLPLGQYLLVHLEPDTVRFYLAWSVLVSAFLIWRGVSFHRSMTWPLAAFTGFVTGFGSGLASIGGLFAMVIFLGTRYPPAQVRAVFVAMFFAMYVYGVGLSSLNGLISATTFWIALILLIPMISGIVLGQRQYLSTTPEAFRRFALFLLMALASIGILRIVFL</sequence>
<evidence type="ECO:0000256" key="2">
    <source>
        <dbReference type="ARBA" id="ARBA00009142"/>
    </source>
</evidence>
<organism evidence="9 10">
    <name type="scientific">Candidatus Filomicrobium marinum</name>
    <dbReference type="NCBI Taxonomy" id="1608628"/>
    <lineage>
        <taxon>Bacteria</taxon>
        <taxon>Pseudomonadati</taxon>
        <taxon>Pseudomonadota</taxon>
        <taxon>Alphaproteobacteria</taxon>
        <taxon>Hyphomicrobiales</taxon>
        <taxon>Hyphomicrobiaceae</taxon>
        <taxon>Filomicrobium</taxon>
    </lineage>
</organism>
<dbReference type="InterPro" id="IPR002781">
    <property type="entry name" value="TM_pro_TauE-like"/>
</dbReference>
<feature type="transmembrane region" description="Helical" evidence="8">
    <location>
        <begin position="191"/>
        <end position="214"/>
    </location>
</feature>
<keyword evidence="7 8" id="KW-0472">Membrane</keyword>
<feature type="transmembrane region" description="Helical" evidence="8">
    <location>
        <begin position="134"/>
        <end position="159"/>
    </location>
</feature>
<comment type="subcellular location">
    <subcellularLocation>
        <location evidence="1 8">Cell membrane</location>
        <topology evidence="1 8">Multi-pass membrane protein</topology>
    </subcellularLocation>
</comment>
<dbReference type="InterPro" id="IPR052017">
    <property type="entry name" value="TSUP"/>
</dbReference>
<evidence type="ECO:0000256" key="6">
    <source>
        <dbReference type="ARBA" id="ARBA00022989"/>
    </source>
</evidence>
<dbReference type="AlphaFoldDB" id="A0A0D6JCD8"/>
<feature type="transmembrane region" description="Helical" evidence="8">
    <location>
        <begin position="103"/>
        <end position="122"/>
    </location>
</feature>
<dbReference type="EMBL" id="LN829119">
    <property type="protein sequence ID" value="CPR17160.1"/>
    <property type="molecule type" value="Genomic_DNA"/>
</dbReference>
<feature type="transmembrane region" description="Helical" evidence="8">
    <location>
        <begin position="6"/>
        <end position="24"/>
    </location>
</feature>
<dbReference type="Pfam" id="PF01925">
    <property type="entry name" value="TauE"/>
    <property type="match status" value="1"/>
</dbReference>
<feature type="transmembrane region" description="Helical" evidence="8">
    <location>
        <begin position="76"/>
        <end position="96"/>
    </location>
</feature>
<dbReference type="Proteomes" id="UP000033187">
    <property type="component" value="Chromosome 1"/>
</dbReference>
<keyword evidence="4 8" id="KW-1003">Cell membrane</keyword>
<feature type="transmembrane region" description="Helical" evidence="8">
    <location>
        <begin position="166"/>
        <end position="185"/>
    </location>
</feature>
<comment type="similarity">
    <text evidence="2 8">Belongs to the 4-toluene sulfonate uptake permease (TSUP) (TC 2.A.102) family.</text>
</comment>
<evidence type="ECO:0000256" key="4">
    <source>
        <dbReference type="ARBA" id="ARBA00022475"/>
    </source>
</evidence>
<evidence type="ECO:0000256" key="7">
    <source>
        <dbReference type="ARBA" id="ARBA00023136"/>
    </source>
</evidence>
<evidence type="ECO:0000313" key="10">
    <source>
        <dbReference type="Proteomes" id="UP000033187"/>
    </source>
</evidence>
<proteinExistence type="inferred from homology"/>
<evidence type="ECO:0000256" key="3">
    <source>
        <dbReference type="ARBA" id="ARBA00022448"/>
    </source>
</evidence>
<evidence type="ECO:0000256" key="1">
    <source>
        <dbReference type="ARBA" id="ARBA00004651"/>
    </source>
</evidence>
<dbReference type="PANTHER" id="PTHR30269">
    <property type="entry name" value="TRANSMEMBRANE PROTEIN YFCA"/>
    <property type="match status" value="1"/>
</dbReference>
<keyword evidence="3" id="KW-0813">Transport</keyword>
<dbReference type="KEGG" id="fiy:BN1229_v1_1128"/>
<keyword evidence="6 8" id="KW-1133">Transmembrane helix</keyword>
<feature type="transmembrane region" description="Helical" evidence="8">
    <location>
        <begin position="31"/>
        <end position="56"/>
    </location>
</feature>
<gene>
    <name evidence="9" type="ORF">YBN1229_v1_1128</name>
</gene>
<dbReference type="KEGG" id="fil:BN1229_v1_1128"/>
<name>A0A0D6JCD8_9HYPH</name>
<evidence type="ECO:0000313" key="9">
    <source>
        <dbReference type="EMBL" id="CPR17160.1"/>
    </source>
</evidence>
<reference evidence="10" key="1">
    <citation type="submission" date="2015-02" db="EMBL/GenBank/DDBJ databases">
        <authorList>
            <person name="Chooi Y.-H."/>
        </authorList>
    </citation>
    <scope>NUCLEOTIDE SEQUENCE [LARGE SCALE GENOMIC DNA]</scope>
    <source>
        <strain evidence="10">strain Y</strain>
    </source>
</reference>
<dbReference type="PANTHER" id="PTHR30269:SF37">
    <property type="entry name" value="MEMBRANE TRANSPORTER PROTEIN"/>
    <property type="match status" value="1"/>
</dbReference>
<keyword evidence="5 8" id="KW-0812">Transmembrane</keyword>
<keyword evidence="10" id="KW-1185">Reference proteome</keyword>
<accession>A0A0D6JCD8</accession>
<dbReference type="RefSeq" id="WP_046477237.1">
    <property type="nucleotide sequence ID" value="NZ_LN829118.1"/>
</dbReference>
<evidence type="ECO:0000256" key="8">
    <source>
        <dbReference type="RuleBase" id="RU363041"/>
    </source>
</evidence>
<evidence type="ECO:0000256" key="5">
    <source>
        <dbReference type="ARBA" id="ARBA00022692"/>
    </source>
</evidence>
<dbReference type="GO" id="GO:0005886">
    <property type="term" value="C:plasma membrane"/>
    <property type="evidence" value="ECO:0007669"/>
    <property type="project" value="UniProtKB-SubCell"/>
</dbReference>